<protein>
    <recommendedName>
        <fullName evidence="12">Cysteine--tRNA ligase</fullName>
        <ecNumber evidence="12">6.1.1.16</ecNumber>
    </recommendedName>
    <alternativeName>
        <fullName evidence="12">Cysteinyl-tRNA synthetase</fullName>
        <shortName evidence="12">CysRS</shortName>
    </alternativeName>
</protein>
<evidence type="ECO:0000313" key="14">
    <source>
        <dbReference type="EMBL" id="MDI9860546.1"/>
    </source>
</evidence>
<evidence type="ECO:0000256" key="10">
    <source>
        <dbReference type="ARBA" id="ARBA00022917"/>
    </source>
</evidence>
<evidence type="ECO:0000256" key="2">
    <source>
        <dbReference type="ARBA" id="ARBA00005594"/>
    </source>
</evidence>
<reference evidence="14 15" key="1">
    <citation type="submission" date="2023-05" db="EMBL/GenBank/DDBJ databases">
        <title>Novel species of genus Flectobacillus isolated from stream in China.</title>
        <authorList>
            <person name="Lu H."/>
        </authorList>
    </citation>
    <scope>NUCLEOTIDE SEQUENCE [LARGE SCALE GENOMIC DNA]</scope>
    <source>
        <strain evidence="14 15">KCTC 42575</strain>
    </source>
</reference>
<dbReference type="PRINTS" id="PR00983">
    <property type="entry name" value="TRNASYNTHCYS"/>
</dbReference>
<keyword evidence="15" id="KW-1185">Reference proteome</keyword>
<feature type="short sequence motif" description="'KMSKS' region" evidence="12">
    <location>
        <begin position="283"/>
        <end position="287"/>
    </location>
</feature>
<keyword evidence="8 12" id="KW-0862">Zinc</keyword>
<organism evidence="14 15">
    <name type="scientific">Flectobacillus roseus</name>
    <dbReference type="NCBI Taxonomy" id="502259"/>
    <lineage>
        <taxon>Bacteria</taxon>
        <taxon>Pseudomonadati</taxon>
        <taxon>Bacteroidota</taxon>
        <taxon>Cytophagia</taxon>
        <taxon>Cytophagales</taxon>
        <taxon>Flectobacillaceae</taxon>
        <taxon>Flectobacillus</taxon>
    </lineage>
</organism>
<dbReference type="PANTHER" id="PTHR10890:SF3">
    <property type="entry name" value="CYSTEINE--TRNA LIGASE, CYTOPLASMIC"/>
    <property type="match status" value="1"/>
</dbReference>
<name>A0ABT6YBF9_9BACT</name>
<dbReference type="SUPFAM" id="SSF47323">
    <property type="entry name" value="Anticodon-binding domain of a subclass of class I aminoacyl-tRNA synthetases"/>
    <property type="match status" value="1"/>
</dbReference>
<feature type="binding site" evidence="12">
    <location>
        <position position="251"/>
    </location>
    <ligand>
        <name>Zn(2+)</name>
        <dbReference type="ChEBI" id="CHEBI:29105"/>
    </ligand>
</feature>
<dbReference type="Proteomes" id="UP001236507">
    <property type="component" value="Unassembled WGS sequence"/>
</dbReference>
<keyword evidence="9 12" id="KW-0067">ATP-binding</keyword>
<comment type="caution">
    <text evidence="14">The sequence shown here is derived from an EMBL/GenBank/DDBJ whole genome shotgun (WGS) entry which is preliminary data.</text>
</comment>
<dbReference type="InterPro" id="IPR015803">
    <property type="entry name" value="Cys-tRNA-ligase"/>
</dbReference>
<keyword evidence="11 12" id="KW-0030">Aminoacyl-tRNA synthetase</keyword>
<dbReference type="Pfam" id="PF01406">
    <property type="entry name" value="tRNA-synt_1e"/>
    <property type="match status" value="1"/>
</dbReference>
<evidence type="ECO:0000256" key="5">
    <source>
        <dbReference type="ARBA" id="ARBA00022598"/>
    </source>
</evidence>
<keyword evidence="6 12" id="KW-0479">Metal-binding</keyword>
<sequence>MQSLKIYNTLTREKELFQPINAPHVGMYVCGPTVYNYVHLGNVRTFTTFDTLYRYLTHIGYKVRYVRNITDVGHLVGDGDEGEDKIGKMAKLEKLEPMEIVQRYTNDFHNVLTQFNLLPPSIEPSATGHIVEQIETTKTLIEKGLAYESNGSVYFDIAKYNAQGGEYGKLSGRVIEDLLVETRDLDGVGEKRNPLDFALWKKAAPEHIMRWPSPWGDGFPGWHLECTCMSTKYLGDTFDIHGGGMDLKFPHHECEIAQAKGSTGVDPVRYWMHSNMLTVNGQKMSKSLGNSFLPSELFAGSHPLLDQAYSPMTVRFFMLQSQYRSTLDFSNDALKAAQKGYKRLMNGLRIIKTLSYQADESIALDEKQITEVKKGIQGCYDGLNDDLNTAVAIAGLFNLLKKINQLYMGQVLPAQLGEEVFNELQEKFVALTEDVLGLKEESNANIDAFAKGMLALYSEYKEAKQYDKVDQIRTYFKANGLVIKDMKTKIDWAYEE</sequence>
<dbReference type="GO" id="GO:0004817">
    <property type="term" value="F:cysteine-tRNA ligase activity"/>
    <property type="evidence" value="ECO:0007669"/>
    <property type="project" value="UniProtKB-EC"/>
</dbReference>
<gene>
    <name evidence="12 14" type="primary">cysS</name>
    <name evidence="14" type="ORF">QM524_15130</name>
</gene>
<evidence type="ECO:0000256" key="7">
    <source>
        <dbReference type="ARBA" id="ARBA00022741"/>
    </source>
</evidence>
<dbReference type="InterPro" id="IPR024909">
    <property type="entry name" value="Cys-tRNA/MSH_ligase"/>
</dbReference>
<dbReference type="InterPro" id="IPR032678">
    <property type="entry name" value="tRNA-synt_1_cat_dom"/>
</dbReference>
<evidence type="ECO:0000256" key="6">
    <source>
        <dbReference type="ARBA" id="ARBA00022723"/>
    </source>
</evidence>
<evidence type="ECO:0000256" key="11">
    <source>
        <dbReference type="ARBA" id="ARBA00023146"/>
    </source>
</evidence>
<evidence type="ECO:0000256" key="3">
    <source>
        <dbReference type="ARBA" id="ARBA00011245"/>
    </source>
</evidence>
<evidence type="ECO:0000256" key="8">
    <source>
        <dbReference type="ARBA" id="ARBA00022833"/>
    </source>
</evidence>
<evidence type="ECO:0000256" key="12">
    <source>
        <dbReference type="HAMAP-Rule" id="MF_00041"/>
    </source>
</evidence>
<dbReference type="InterPro" id="IPR014729">
    <property type="entry name" value="Rossmann-like_a/b/a_fold"/>
</dbReference>
<feature type="binding site" evidence="12">
    <location>
        <position position="286"/>
    </location>
    <ligand>
        <name>ATP</name>
        <dbReference type="ChEBI" id="CHEBI:30616"/>
    </ligand>
</feature>
<comment type="subcellular location">
    <subcellularLocation>
        <location evidence="1 12">Cytoplasm</location>
    </subcellularLocation>
</comment>
<evidence type="ECO:0000313" key="15">
    <source>
        <dbReference type="Proteomes" id="UP001236507"/>
    </source>
</evidence>
<comment type="subunit">
    <text evidence="3 12">Monomer.</text>
</comment>
<proteinExistence type="inferred from homology"/>
<keyword evidence="7 12" id="KW-0547">Nucleotide-binding</keyword>
<keyword evidence="5 12" id="KW-0436">Ligase</keyword>
<dbReference type="HAMAP" id="MF_00041">
    <property type="entry name" value="Cys_tRNA_synth"/>
    <property type="match status" value="1"/>
</dbReference>
<dbReference type="Gene3D" id="3.40.50.620">
    <property type="entry name" value="HUPs"/>
    <property type="match status" value="1"/>
</dbReference>
<dbReference type="PANTHER" id="PTHR10890">
    <property type="entry name" value="CYSTEINYL-TRNA SYNTHETASE"/>
    <property type="match status" value="1"/>
</dbReference>
<dbReference type="RefSeq" id="WP_283345220.1">
    <property type="nucleotide sequence ID" value="NZ_JASHIF010000011.1"/>
</dbReference>
<keyword evidence="4 12" id="KW-0963">Cytoplasm</keyword>
<evidence type="ECO:0000256" key="4">
    <source>
        <dbReference type="ARBA" id="ARBA00022490"/>
    </source>
</evidence>
<evidence type="ECO:0000256" key="1">
    <source>
        <dbReference type="ARBA" id="ARBA00004496"/>
    </source>
</evidence>
<evidence type="ECO:0000259" key="13">
    <source>
        <dbReference type="SMART" id="SM00840"/>
    </source>
</evidence>
<feature type="domain" description="Cysteinyl-tRNA synthetase class Ia DALR" evidence="13">
    <location>
        <begin position="378"/>
        <end position="450"/>
    </location>
</feature>
<accession>A0ABT6YBF9</accession>
<comment type="cofactor">
    <cofactor evidence="12">
        <name>Zn(2+)</name>
        <dbReference type="ChEBI" id="CHEBI:29105"/>
    </cofactor>
    <text evidence="12">Binds 1 zinc ion per subunit.</text>
</comment>
<comment type="catalytic activity">
    <reaction evidence="12">
        <text>tRNA(Cys) + L-cysteine + ATP = L-cysteinyl-tRNA(Cys) + AMP + diphosphate</text>
        <dbReference type="Rhea" id="RHEA:17773"/>
        <dbReference type="Rhea" id="RHEA-COMP:9661"/>
        <dbReference type="Rhea" id="RHEA-COMP:9679"/>
        <dbReference type="ChEBI" id="CHEBI:30616"/>
        <dbReference type="ChEBI" id="CHEBI:33019"/>
        <dbReference type="ChEBI" id="CHEBI:35235"/>
        <dbReference type="ChEBI" id="CHEBI:78442"/>
        <dbReference type="ChEBI" id="CHEBI:78517"/>
        <dbReference type="ChEBI" id="CHEBI:456215"/>
        <dbReference type="EC" id="6.1.1.16"/>
    </reaction>
</comment>
<feature type="binding site" evidence="12">
    <location>
        <position position="255"/>
    </location>
    <ligand>
        <name>Zn(2+)</name>
        <dbReference type="ChEBI" id="CHEBI:29105"/>
    </ligand>
</feature>
<feature type="short sequence motif" description="'HIGH' region" evidence="12">
    <location>
        <begin position="32"/>
        <end position="42"/>
    </location>
</feature>
<keyword evidence="10 12" id="KW-0648">Protein biosynthesis</keyword>
<evidence type="ECO:0000256" key="9">
    <source>
        <dbReference type="ARBA" id="ARBA00022840"/>
    </source>
</evidence>
<dbReference type="CDD" id="cd00672">
    <property type="entry name" value="CysRS_core"/>
    <property type="match status" value="1"/>
</dbReference>
<dbReference type="InterPro" id="IPR015273">
    <property type="entry name" value="Cys-tRNA-synt_Ia_DALR"/>
</dbReference>
<dbReference type="EC" id="6.1.1.16" evidence="12"/>
<dbReference type="Pfam" id="PF09190">
    <property type="entry name" value="DALR_2"/>
    <property type="match status" value="1"/>
</dbReference>
<dbReference type="InterPro" id="IPR009080">
    <property type="entry name" value="tRNAsynth_Ia_anticodon-bd"/>
</dbReference>
<dbReference type="NCBIfam" id="TIGR00435">
    <property type="entry name" value="cysS"/>
    <property type="match status" value="1"/>
</dbReference>
<dbReference type="SUPFAM" id="SSF52374">
    <property type="entry name" value="Nucleotidylyl transferase"/>
    <property type="match status" value="1"/>
</dbReference>
<feature type="binding site" evidence="12">
    <location>
        <position position="226"/>
    </location>
    <ligand>
        <name>Zn(2+)</name>
        <dbReference type="ChEBI" id="CHEBI:29105"/>
    </ligand>
</feature>
<comment type="similarity">
    <text evidence="2 12">Belongs to the class-I aminoacyl-tRNA synthetase family.</text>
</comment>
<dbReference type="EMBL" id="JASHIF010000011">
    <property type="protein sequence ID" value="MDI9860546.1"/>
    <property type="molecule type" value="Genomic_DNA"/>
</dbReference>
<dbReference type="Gene3D" id="1.20.120.1910">
    <property type="entry name" value="Cysteine-tRNA ligase, C-terminal anti-codon recognition domain"/>
    <property type="match status" value="1"/>
</dbReference>
<dbReference type="SMART" id="SM00840">
    <property type="entry name" value="DALR_2"/>
    <property type="match status" value="1"/>
</dbReference>
<feature type="binding site" evidence="12">
    <location>
        <position position="30"/>
    </location>
    <ligand>
        <name>Zn(2+)</name>
        <dbReference type="ChEBI" id="CHEBI:29105"/>
    </ligand>
</feature>